<keyword evidence="7" id="KW-1185">Reference proteome</keyword>
<dbReference type="GO" id="GO:0004497">
    <property type="term" value="F:monooxygenase activity"/>
    <property type="evidence" value="ECO:0007669"/>
    <property type="project" value="UniProtKB-KW"/>
</dbReference>
<dbReference type="Pfam" id="PF00067">
    <property type="entry name" value="p450"/>
    <property type="match status" value="2"/>
</dbReference>
<dbReference type="GO" id="GO:0016705">
    <property type="term" value="F:oxidoreductase activity, acting on paired donors, with incorporation or reduction of molecular oxygen"/>
    <property type="evidence" value="ECO:0007669"/>
    <property type="project" value="InterPro"/>
</dbReference>
<evidence type="ECO:0008006" key="8">
    <source>
        <dbReference type="Google" id="ProtNLM"/>
    </source>
</evidence>
<evidence type="ECO:0000256" key="5">
    <source>
        <dbReference type="SAM" id="MobiDB-lite"/>
    </source>
</evidence>
<evidence type="ECO:0000313" key="7">
    <source>
        <dbReference type="Proteomes" id="UP001445335"/>
    </source>
</evidence>
<comment type="similarity">
    <text evidence="2 4">Belongs to the cytochrome P450 family.</text>
</comment>
<protein>
    <recommendedName>
        <fullName evidence="8">Cytochrome P450</fullName>
    </recommendedName>
</protein>
<dbReference type="PANTHER" id="PTHR24305:SF166">
    <property type="entry name" value="CYTOCHROME P450 12A4, MITOCHONDRIAL-RELATED"/>
    <property type="match status" value="1"/>
</dbReference>
<feature type="region of interest" description="Disordered" evidence="5">
    <location>
        <begin position="371"/>
        <end position="408"/>
    </location>
</feature>
<keyword evidence="4" id="KW-0560">Oxidoreductase</keyword>
<dbReference type="PRINTS" id="PR00385">
    <property type="entry name" value="P450"/>
</dbReference>
<comment type="caution">
    <text evidence="6">The sequence shown here is derived from an EMBL/GenBank/DDBJ whole genome shotgun (WGS) entry which is preliminary data.</text>
</comment>
<dbReference type="InterPro" id="IPR002401">
    <property type="entry name" value="Cyt_P450_E_grp-I"/>
</dbReference>
<evidence type="ECO:0000256" key="3">
    <source>
        <dbReference type="PIRSR" id="PIRSR602401-1"/>
    </source>
</evidence>
<dbReference type="Gene3D" id="1.10.630.10">
    <property type="entry name" value="Cytochrome P450"/>
    <property type="match status" value="1"/>
</dbReference>
<gene>
    <name evidence="6" type="ORF">WJX81_006108</name>
</gene>
<accession>A0AAW1QAG1</accession>
<keyword evidence="3 4" id="KW-0349">Heme</keyword>
<keyword evidence="3 4" id="KW-0408">Iron</keyword>
<sequence length="485" mass="53274">MWLKAVVITDPMLAHQVLSREAGLEKPHSRYKSPMDLLTSASHRSSLVTHDTNSALWRLVRKGIAPAFATNNIKKEFPRVVEIGQQLVRQLHACGPEAVVDMDLAAQRESLDVLGLVGFGVQFGATRSLLGGDKPGSALRALQNGMAEVQRHMGAQWRRWQVMRVFPDVRRGREELQRYQRVVEDLLAQLRARGPPVKDDTTIAAHLLRIVDPATGRGLPDELLAPEIGILYLAGVETSAHTVAFVLYLVSQHPEVEAKIAAELDGLGLLATARRPRPRLMAYEDLAQLRYLSCVIKEAMRLYPVVPMGTARQAPDTGMELGGYAIPPGAMLWVFFSAMFRSPHVWDAPDEFRPERWADVDAEFYIPAGSLPASAARPNTPEPAAQQTPSKGPVPNPEGWSADGDAPASCRPKRFIPFSSGARDCVGRSLATINYKVLLALLLGNFRFRLAEEMGGVEGVEASICMRATLQFRDGLKMHCLPCAA</sequence>
<dbReference type="PROSITE" id="PS00086">
    <property type="entry name" value="CYTOCHROME_P450"/>
    <property type="match status" value="1"/>
</dbReference>
<reference evidence="6 7" key="1">
    <citation type="journal article" date="2024" name="Nat. Commun.">
        <title>Phylogenomics reveals the evolutionary origins of lichenization in chlorophyte algae.</title>
        <authorList>
            <person name="Puginier C."/>
            <person name="Libourel C."/>
            <person name="Otte J."/>
            <person name="Skaloud P."/>
            <person name="Haon M."/>
            <person name="Grisel S."/>
            <person name="Petersen M."/>
            <person name="Berrin J.G."/>
            <person name="Delaux P.M."/>
            <person name="Dal Grande F."/>
            <person name="Keller J."/>
        </authorList>
    </citation>
    <scope>NUCLEOTIDE SEQUENCE [LARGE SCALE GENOMIC DNA]</scope>
    <source>
        <strain evidence="6 7">SAG 245.80</strain>
    </source>
</reference>
<dbReference type="Proteomes" id="UP001445335">
    <property type="component" value="Unassembled WGS sequence"/>
</dbReference>
<organism evidence="6 7">
    <name type="scientific">Elliptochloris bilobata</name>
    <dbReference type="NCBI Taxonomy" id="381761"/>
    <lineage>
        <taxon>Eukaryota</taxon>
        <taxon>Viridiplantae</taxon>
        <taxon>Chlorophyta</taxon>
        <taxon>core chlorophytes</taxon>
        <taxon>Trebouxiophyceae</taxon>
        <taxon>Trebouxiophyceae incertae sedis</taxon>
        <taxon>Elliptochloris clade</taxon>
        <taxon>Elliptochloris</taxon>
    </lineage>
</organism>
<keyword evidence="3 4" id="KW-0479">Metal-binding</keyword>
<dbReference type="InterPro" id="IPR036396">
    <property type="entry name" value="Cyt_P450_sf"/>
</dbReference>
<proteinExistence type="inferred from homology"/>
<evidence type="ECO:0000256" key="1">
    <source>
        <dbReference type="ARBA" id="ARBA00001971"/>
    </source>
</evidence>
<dbReference type="InterPro" id="IPR017972">
    <property type="entry name" value="Cyt_P450_CS"/>
</dbReference>
<dbReference type="EMBL" id="JALJOU010000123">
    <property type="protein sequence ID" value="KAK9819280.1"/>
    <property type="molecule type" value="Genomic_DNA"/>
</dbReference>
<dbReference type="GO" id="GO:0020037">
    <property type="term" value="F:heme binding"/>
    <property type="evidence" value="ECO:0007669"/>
    <property type="project" value="InterPro"/>
</dbReference>
<dbReference type="PRINTS" id="PR00463">
    <property type="entry name" value="EP450I"/>
</dbReference>
<dbReference type="SUPFAM" id="SSF48264">
    <property type="entry name" value="Cytochrome P450"/>
    <property type="match status" value="1"/>
</dbReference>
<comment type="cofactor">
    <cofactor evidence="1 3">
        <name>heme</name>
        <dbReference type="ChEBI" id="CHEBI:30413"/>
    </cofactor>
</comment>
<dbReference type="GO" id="GO:0005506">
    <property type="term" value="F:iron ion binding"/>
    <property type="evidence" value="ECO:0007669"/>
    <property type="project" value="InterPro"/>
</dbReference>
<evidence type="ECO:0000256" key="4">
    <source>
        <dbReference type="RuleBase" id="RU000461"/>
    </source>
</evidence>
<dbReference type="PANTHER" id="PTHR24305">
    <property type="entry name" value="CYTOCHROME P450"/>
    <property type="match status" value="1"/>
</dbReference>
<dbReference type="InterPro" id="IPR001128">
    <property type="entry name" value="Cyt_P450"/>
</dbReference>
<keyword evidence="4" id="KW-0503">Monooxygenase</keyword>
<evidence type="ECO:0000313" key="6">
    <source>
        <dbReference type="EMBL" id="KAK9819280.1"/>
    </source>
</evidence>
<feature type="binding site" description="axial binding residue" evidence="3">
    <location>
        <position position="425"/>
    </location>
    <ligand>
        <name>heme</name>
        <dbReference type="ChEBI" id="CHEBI:30413"/>
    </ligand>
    <ligandPart>
        <name>Fe</name>
        <dbReference type="ChEBI" id="CHEBI:18248"/>
    </ligandPart>
</feature>
<name>A0AAW1QAG1_9CHLO</name>
<dbReference type="AlphaFoldDB" id="A0AAW1QAG1"/>
<dbReference type="InterPro" id="IPR050121">
    <property type="entry name" value="Cytochrome_P450_monoxygenase"/>
</dbReference>
<evidence type="ECO:0000256" key="2">
    <source>
        <dbReference type="ARBA" id="ARBA00010617"/>
    </source>
</evidence>